<evidence type="ECO:0000313" key="3">
    <source>
        <dbReference type="Proteomes" id="UP000799444"/>
    </source>
</evidence>
<gene>
    <name evidence="2" type="ORF">EJ04DRAFT_130989</name>
</gene>
<evidence type="ECO:0000256" key="1">
    <source>
        <dbReference type="SAM" id="MobiDB-lite"/>
    </source>
</evidence>
<protein>
    <submittedName>
        <fullName evidence="2">Uncharacterized protein</fullName>
    </submittedName>
</protein>
<reference evidence="2" key="1">
    <citation type="journal article" date="2020" name="Stud. Mycol.">
        <title>101 Dothideomycetes genomes: a test case for predicting lifestyles and emergence of pathogens.</title>
        <authorList>
            <person name="Haridas S."/>
            <person name="Albert R."/>
            <person name="Binder M."/>
            <person name="Bloem J."/>
            <person name="Labutti K."/>
            <person name="Salamov A."/>
            <person name="Andreopoulos B."/>
            <person name="Baker S."/>
            <person name="Barry K."/>
            <person name="Bills G."/>
            <person name="Bluhm B."/>
            <person name="Cannon C."/>
            <person name="Castanera R."/>
            <person name="Culley D."/>
            <person name="Daum C."/>
            <person name="Ezra D."/>
            <person name="Gonzalez J."/>
            <person name="Henrissat B."/>
            <person name="Kuo A."/>
            <person name="Liang C."/>
            <person name="Lipzen A."/>
            <person name="Lutzoni F."/>
            <person name="Magnuson J."/>
            <person name="Mondo S."/>
            <person name="Nolan M."/>
            <person name="Ohm R."/>
            <person name="Pangilinan J."/>
            <person name="Park H.-J."/>
            <person name="Ramirez L."/>
            <person name="Alfaro M."/>
            <person name="Sun H."/>
            <person name="Tritt A."/>
            <person name="Yoshinaga Y."/>
            <person name="Zwiers L.-H."/>
            <person name="Turgeon B."/>
            <person name="Goodwin S."/>
            <person name="Spatafora J."/>
            <person name="Crous P."/>
            <person name="Grigoriev I."/>
        </authorList>
    </citation>
    <scope>NUCLEOTIDE SEQUENCE</scope>
    <source>
        <strain evidence="2">CBS 125425</strain>
    </source>
</reference>
<evidence type="ECO:0000313" key="2">
    <source>
        <dbReference type="EMBL" id="KAF2737227.1"/>
    </source>
</evidence>
<feature type="compositionally biased region" description="Polar residues" evidence="1">
    <location>
        <begin position="1"/>
        <end position="13"/>
    </location>
</feature>
<feature type="compositionally biased region" description="Polar residues" evidence="1">
    <location>
        <begin position="135"/>
        <end position="145"/>
    </location>
</feature>
<dbReference type="AlphaFoldDB" id="A0A9P4R5N5"/>
<keyword evidence="3" id="KW-1185">Reference proteome</keyword>
<organism evidence="2 3">
    <name type="scientific">Polyplosphaeria fusca</name>
    <dbReference type="NCBI Taxonomy" id="682080"/>
    <lineage>
        <taxon>Eukaryota</taxon>
        <taxon>Fungi</taxon>
        <taxon>Dikarya</taxon>
        <taxon>Ascomycota</taxon>
        <taxon>Pezizomycotina</taxon>
        <taxon>Dothideomycetes</taxon>
        <taxon>Pleosporomycetidae</taxon>
        <taxon>Pleosporales</taxon>
        <taxon>Tetraplosphaeriaceae</taxon>
        <taxon>Polyplosphaeria</taxon>
    </lineage>
</organism>
<feature type="compositionally biased region" description="Basic residues" evidence="1">
    <location>
        <begin position="114"/>
        <end position="126"/>
    </location>
</feature>
<feature type="region of interest" description="Disordered" evidence="1">
    <location>
        <begin position="1"/>
        <end position="46"/>
    </location>
</feature>
<sequence length="145" mass="16036">MRIQNSLSRSSATRDCLPSSINPKPEPSSLSRPRLTGPSCEPPTSRCLHTPCQGETACTLIKTLRPTAWKPRGQAFIDSSRPPKHQVQVHFGLSERHVCSRPRSFEATLTPRRNNLRRSSLKHKPKPLLSASPGYPSQPSNPSGH</sequence>
<dbReference type="Proteomes" id="UP000799444">
    <property type="component" value="Unassembled WGS sequence"/>
</dbReference>
<name>A0A9P4R5N5_9PLEO</name>
<accession>A0A9P4R5N5</accession>
<feature type="region of interest" description="Disordered" evidence="1">
    <location>
        <begin position="104"/>
        <end position="145"/>
    </location>
</feature>
<proteinExistence type="predicted"/>
<comment type="caution">
    <text evidence="2">The sequence shown here is derived from an EMBL/GenBank/DDBJ whole genome shotgun (WGS) entry which is preliminary data.</text>
</comment>
<dbReference type="EMBL" id="ML996118">
    <property type="protein sequence ID" value="KAF2737227.1"/>
    <property type="molecule type" value="Genomic_DNA"/>
</dbReference>